<accession>A0A3M7T5I5</accession>
<proteinExistence type="predicted"/>
<keyword evidence="2" id="KW-1185">Reference proteome</keyword>
<reference evidence="1 2" key="1">
    <citation type="journal article" date="2018" name="Sci. Rep.">
        <title>Genomic signatures of local adaptation to the degree of environmental predictability in rotifers.</title>
        <authorList>
            <person name="Franch-Gras L."/>
            <person name="Hahn C."/>
            <person name="Garcia-Roger E.M."/>
            <person name="Carmona M.J."/>
            <person name="Serra M."/>
            <person name="Gomez A."/>
        </authorList>
    </citation>
    <scope>NUCLEOTIDE SEQUENCE [LARGE SCALE GENOMIC DNA]</scope>
    <source>
        <strain evidence="1">HYR1</strain>
    </source>
</reference>
<dbReference type="EMBL" id="REGN01000278">
    <property type="protein sequence ID" value="RNA43098.1"/>
    <property type="molecule type" value="Genomic_DNA"/>
</dbReference>
<name>A0A3M7T5I5_BRAPC</name>
<evidence type="ECO:0000313" key="1">
    <source>
        <dbReference type="EMBL" id="RNA43098.1"/>
    </source>
</evidence>
<protein>
    <submittedName>
        <fullName evidence="1">Uncharacterized protein</fullName>
    </submittedName>
</protein>
<gene>
    <name evidence="1" type="ORF">BpHYR1_032919</name>
</gene>
<evidence type="ECO:0000313" key="2">
    <source>
        <dbReference type="Proteomes" id="UP000276133"/>
    </source>
</evidence>
<dbReference type="AlphaFoldDB" id="A0A3M7T5I5"/>
<dbReference type="Proteomes" id="UP000276133">
    <property type="component" value="Unassembled WGS sequence"/>
</dbReference>
<comment type="caution">
    <text evidence="1">The sequence shown here is derived from an EMBL/GenBank/DDBJ whole genome shotgun (WGS) entry which is preliminary data.</text>
</comment>
<sequence>MTTIWIVKFIDRLVLNLCLLRTLKPVWQRAFILSNDSEDMLKLTFSQMLTSLAKSINFVE</sequence>
<organism evidence="1 2">
    <name type="scientific">Brachionus plicatilis</name>
    <name type="common">Marine rotifer</name>
    <name type="synonym">Brachionus muelleri</name>
    <dbReference type="NCBI Taxonomy" id="10195"/>
    <lineage>
        <taxon>Eukaryota</taxon>
        <taxon>Metazoa</taxon>
        <taxon>Spiralia</taxon>
        <taxon>Gnathifera</taxon>
        <taxon>Rotifera</taxon>
        <taxon>Eurotatoria</taxon>
        <taxon>Monogononta</taxon>
        <taxon>Pseudotrocha</taxon>
        <taxon>Ploima</taxon>
        <taxon>Brachionidae</taxon>
        <taxon>Brachionus</taxon>
    </lineage>
</organism>